<protein>
    <submittedName>
        <fullName evidence="3">Ribosome-associated protein</fullName>
    </submittedName>
</protein>
<dbReference type="InterPro" id="IPR036986">
    <property type="entry name" value="S4_RNA-bd_sf"/>
</dbReference>
<evidence type="ECO:0000313" key="4">
    <source>
        <dbReference type="Proteomes" id="UP000199371"/>
    </source>
</evidence>
<reference evidence="4" key="1">
    <citation type="submission" date="2016-10" db="EMBL/GenBank/DDBJ databases">
        <authorList>
            <person name="Varghese N."/>
            <person name="Submissions S."/>
        </authorList>
    </citation>
    <scope>NUCLEOTIDE SEQUENCE [LARGE SCALE GENOMIC DNA]</scope>
    <source>
        <strain evidence="4">DSM 17616</strain>
    </source>
</reference>
<evidence type="ECO:0000259" key="2">
    <source>
        <dbReference type="SMART" id="SM00363"/>
    </source>
</evidence>
<name>A0A1H6N420_9GAMM</name>
<sequence length="70" mass="7597">MRDVILSKPAVELYKILKFEGLLSSGGEAKAAIDSGLVKVNGEVETRKRRQINAGDIIEIGGDKLQMRLG</sequence>
<dbReference type="Gene3D" id="3.10.290.10">
    <property type="entry name" value="RNA-binding S4 domain"/>
    <property type="match status" value="1"/>
</dbReference>
<dbReference type="SUPFAM" id="SSF55174">
    <property type="entry name" value="Alpha-L RNA-binding motif"/>
    <property type="match status" value="1"/>
</dbReference>
<keyword evidence="1" id="KW-0694">RNA-binding</keyword>
<dbReference type="Pfam" id="PF13275">
    <property type="entry name" value="S4_2"/>
    <property type="match status" value="1"/>
</dbReference>
<dbReference type="EMBL" id="FNXF01000015">
    <property type="protein sequence ID" value="SEI07061.1"/>
    <property type="molecule type" value="Genomic_DNA"/>
</dbReference>
<dbReference type="OrthoDB" id="9802835at2"/>
<dbReference type="SMART" id="SM00363">
    <property type="entry name" value="S4"/>
    <property type="match status" value="1"/>
</dbReference>
<dbReference type="PROSITE" id="PS50889">
    <property type="entry name" value="S4"/>
    <property type="match status" value="1"/>
</dbReference>
<organism evidence="3 4">
    <name type="scientific">Rheinheimera pacifica</name>
    <dbReference type="NCBI Taxonomy" id="173990"/>
    <lineage>
        <taxon>Bacteria</taxon>
        <taxon>Pseudomonadati</taxon>
        <taxon>Pseudomonadota</taxon>
        <taxon>Gammaproteobacteria</taxon>
        <taxon>Chromatiales</taxon>
        <taxon>Chromatiaceae</taxon>
        <taxon>Rheinheimera</taxon>
    </lineage>
</organism>
<dbReference type="CDD" id="cd00165">
    <property type="entry name" value="S4"/>
    <property type="match status" value="1"/>
</dbReference>
<dbReference type="AlphaFoldDB" id="A0A1H6N420"/>
<dbReference type="InterPro" id="IPR002942">
    <property type="entry name" value="S4_RNA-bd"/>
</dbReference>
<gene>
    <name evidence="3" type="ORF">SAMN05660691_03341</name>
</gene>
<dbReference type="STRING" id="173990.SAMN05660691_03341"/>
<evidence type="ECO:0000313" key="3">
    <source>
        <dbReference type="EMBL" id="SEI07061.1"/>
    </source>
</evidence>
<dbReference type="Proteomes" id="UP000199371">
    <property type="component" value="Unassembled WGS sequence"/>
</dbReference>
<keyword evidence="4" id="KW-1185">Reference proteome</keyword>
<dbReference type="RefSeq" id="WP_068229434.1">
    <property type="nucleotide sequence ID" value="NZ_DASWWU010000001.1"/>
</dbReference>
<accession>A0A1H6N420</accession>
<evidence type="ECO:0000256" key="1">
    <source>
        <dbReference type="PROSITE-ProRule" id="PRU00182"/>
    </source>
</evidence>
<dbReference type="GO" id="GO:0003723">
    <property type="term" value="F:RNA binding"/>
    <property type="evidence" value="ECO:0007669"/>
    <property type="project" value="UniProtKB-KW"/>
</dbReference>
<feature type="domain" description="RNA-binding S4" evidence="2">
    <location>
        <begin position="11"/>
        <end position="66"/>
    </location>
</feature>
<proteinExistence type="predicted"/>